<keyword evidence="10" id="KW-1185">Reference proteome</keyword>
<dbReference type="PANTHER" id="PTHR43731">
    <property type="entry name" value="RHOMBOID PROTEASE"/>
    <property type="match status" value="1"/>
</dbReference>
<dbReference type="GO" id="GO:0016020">
    <property type="term" value="C:membrane"/>
    <property type="evidence" value="ECO:0007669"/>
    <property type="project" value="UniProtKB-SubCell"/>
</dbReference>
<feature type="transmembrane region" description="Helical" evidence="7">
    <location>
        <begin position="260"/>
        <end position="279"/>
    </location>
</feature>
<dbReference type="SUPFAM" id="SSF144091">
    <property type="entry name" value="Rhomboid-like"/>
    <property type="match status" value="1"/>
</dbReference>
<evidence type="ECO:0000256" key="1">
    <source>
        <dbReference type="ARBA" id="ARBA00004141"/>
    </source>
</evidence>
<keyword evidence="6 7" id="KW-0472">Membrane</keyword>
<keyword evidence="4" id="KW-0378">Hydrolase</keyword>
<evidence type="ECO:0000256" key="3">
    <source>
        <dbReference type="ARBA" id="ARBA00022692"/>
    </source>
</evidence>
<evidence type="ECO:0000259" key="8">
    <source>
        <dbReference type="Pfam" id="PF01694"/>
    </source>
</evidence>
<dbReference type="GO" id="GO:0004252">
    <property type="term" value="F:serine-type endopeptidase activity"/>
    <property type="evidence" value="ECO:0007669"/>
    <property type="project" value="InterPro"/>
</dbReference>
<dbReference type="InterPro" id="IPR035952">
    <property type="entry name" value="Rhomboid-like_sf"/>
</dbReference>
<comment type="similarity">
    <text evidence="2">Belongs to the peptidase S54 family.</text>
</comment>
<dbReference type="PANTHER" id="PTHR43731:SF14">
    <property type="entry name" value="PRESENILIN-ASSOCIATED RHOMBOID-LIKE PROTEIN, MITOCHONDRIAL"/>
    <property type="match status" value="1"/>
</dbReference>
<dbReference type="GO" id="GO:0006508">
    <property type="term" value="P:proteolysis"/>
    <property type="evidence" value="ECO:0007669"/>
    <property type="project" value="UniProtKB-KW"/>
</dbReference>
<evidence type="ECO:0000256" key="5">
    <source>
        <dbReference type="ARBA" id="ARBA00022989"/>
    </source>
</evidence>
<comment type="subcellular location">
    <subcellularLocation>
        <location evidence="1">Membrane</location>
        <topology evidence="1">Multi-pass membrane protein</topology>
    </subcellularLocation>
</comment>
<evidence type="ECO:0000256" key="2">
    <source>
        <dbReference type="ARBA" id="ARBA00009045"/>
    </source>
</evidence>
<feature type="transmembrane region" description="Helical" evidence="7">
    <location>
        <begin position="181"/>
        <end position="203"/>
    </location>
</feature>
<comment type="caution">
    <text evidence="9">The sequence shown here is derived from an EMBL/GenBank/DDBJ whole genome shotgun (WGS) entry which is preliminary data.</text>
</comment>
<feature type="transmembrane region" description="Helical" evidence="7">
    <location>
        <begin position="148"/>
        <end position="169"/>
    </location>
</feature>
<sequence length="317" mass="33975">MSAGGSTPQFGERAQYGPDDVCYRHPGRNSFTLCQRCGRTVCPDCQVVSSVGVLCPDCMREAQQGAAQRMGRSARVASRRLSDAPVVTYGLMIACVLVFAAQWLSATFGDNSVTEGLWYAPAYSLPDAVASSIFSDVSFEPWRMLTVMFTHSTGFVLHILFNLYALWLFGRNLEQLLGRVWFLVLYVFAGLGGSLMVMIWVYFEPMSLLVPTVGASGAIFGVLAATLVAYRASNVNVTSLAVLIAINFGIGFLPGAAISWQAHLGGMIVGAASMGILLATRGPRHRGTRALGMIGLGVLLIALGWLYFVALPPFPGG</sequence>
<name>A0A939SBE1_9MICO</name>
<keyword evidence="9" id="KW-0645">Protease</keyword>
<dbReference type="InterPro" id="IPR050925">
    <property type="entry name" value="Rhomboid_protease_S54"/>
</dbReference>
<accession>A0A939SBE1</accession>
<evidence type="ECO:0000256" key="4">
    <source>
        <dbReference type="ARBA" id="ARBA00022801"/>
    </source>
</evidence>
<organism evidence="9 10">
    <name type="scientific">Leucobacter weissii</name>
    <dbReference type="NCBI Taxonomy" id="1983706"/>
    <lineage>
        <taxon>Bacteria</taxon>
        <taxon>Bacillati</taxon>
        <taxon>Actinomycetota</taxon>
        <taxon>Actinomycetes</taxon>
        <taxon>Micrococcales</taxon>
        <taxon>Microbacteriaceae</taxon>
        <taxon>Leucobacter</taxon>
    </lineage>
</organism>
<proteinExistence type="inferred from homology"/>
<dbReference type="AlphaFoldDB" id="A0A939SBE1"/>
<keyword evidence="3 7" id="KW-0812">Transmembrane</keyword>
<dbReference type="Proteomes" id="UP000664382">
    <property type="component" value="Unassembled WGS sequence"/>
</dbReference>
<dbReference type="Gene3D" id="1.20.1540.10">
    <property type="entry name" value="Rhomboid-like"/>
    <property type="match status" value="1"/>
</dbReference>
<feature type="transmembrane region" description="Helical" evidence="7">
    <location>
        <begin position="209"/>
        <end position="230"/>
    </location>
</feature>
<evidence type="ECO:0000313" key="10">
    <source>
        <dbReference type="Proteomes" id="UP000664382"/>
    </source>
</evidence>
<dbReference type="InterPro" id="IPR022764">
    <property type="entry name" value="Peptidase_S54_rhomboid_dom"/>
</dbReference>
<feature type="transmembrane region" description="Helical" evidence="7">
    <location>
        <begin position="237"/>
        <end position="254"/>
    </location>
</feature>
<reference evidence="9" key="1">
    <citation type="submission" date="2021-03" db="EMBL/GenBank/DDBJ databases">
        <title>Leucobacter chromiisoli sp. nov., isolated from chromium-containing soil of chemical plant.</title>
        <authorList>
            <person name="Xu Z."/>
        </authorList>
    </citation>
    <scope>NUCLEOTIDE SEQUENCE</scope>
    <source>
        <strain evidence="9">S27</strain>
    </source>
</reference>
<evidence type="ECO:0000313" key="9">
    <source>
        <dbReference type="EMBL" id="MBO1901288.1"/>
    </source>
</evidence>
<feature type="domain" description="Peptidase S54 rhomboid" evidence="8">
    <location>
        <begin position="140"/>
        <end position="277"/>
    </location>
</feature>
<dbReference type="Pfam" id="PF01694">
    <property type="entry name" value="Rhomboid"/>
    <property type="match status" value="1"/>
</dbReference>
<feature type="transmembrane region" description="Helical" evidence="7">
    <location>
        <begin position="291"/>
        <end position="310"/>
    </location>
</feature>
<evidence type="ECO:0000256" key="6">
    <source>
        <dbReference type="ARBA" id="ARBA00023136"/>
    </source>
</evidence>
<keyword evidence="5 7" id="KW-1133">Transmembrane helix</keyword>
<feature type="transmembrane region" description="Helical" evidence="7">
    <location>
        <begin position="86"/>
        <end position="104"/>
    </location>
</feature>
<evidence type="ECO:0000256" key="7">
    <source>
        <dbReference type="SAM" id="Phobius"/>
    </source>
</evidence>
<protein>
    <submittedName>
        <fullName evidence="9">Rhomboid family intramembrane serine protease</fullName>
    </submittedName>
</protein>
<dbReference type="RefSeq" id="WP_208096722.1">
    <property type="nucleotide sequence ID" value="NZ_JAGDYM010000005.1"/>
</dbReference>
<dbReference type="EMBL" id="JAGDYM010000005">
    <property type="protein sequence ID" value="MBO1901288.1"/>
    <property type="molecule type" value="Genomic_DNA"/>
</dbReference>
<gene>
    <name evidence="9" type="ORF">J4H92_04925</name>
</gene>